<accession>A0ABT7E8H4</accession>
<proteinExistence type="predicted"/>
<dbReference type="Proteomes" id="UP001301012">
    <property type="component" value="Unassembled WGS sequence"/>
</dbReference>
<name>A0ABT7E8H4_9FIRM</name>
<evidence type="ECO:0000313" key="1">
    <source>
        <dbReference type="EMBL" id="MDK2563202.1"/>
    </source>
</evidence>
<dbReference type="EMBL" id="JASKYM010000002">
    <property type="protein sequence ID" value="MDK2563202.1"/>
    <property type="molecule type" value="Genomic_DNA"/>
</dbReference>
<sequence length="140" mass="16247">MTLVELVITISVMLLISTLCFSKEDITKHQINLFTKQLCSDIRYIRKTNMLGDSNTFIYYKKNKDAISYVLRSNGKDIKEIKLPNNVNLEYIEEKMFFKRDGSPDPKGQTIRVYDNKTKKEITVVPVSGRVLLKEGKYET</sequence>
<evidence type="ECO:0008006" key="3">
    <source>
        <dbReference type="Google" id="ProtNLM"/>
    </source>
</evidence>
<protein>
    <recommendedName>
        <fullName evidence="3">N-terminal cleavage protein</fullName>
    </recommendedName>
</protein>
<dbReference type="RefSeq" id="WP_284132156.1">
    <property type="nucleotide sequence ID" value="NZ_JASKYM010000002.1"/>
</dbReference>
<keyword evidence="2" id="KW-1185">Reference proteome</keyword>
<reference evidence="1 2" key="1">
    <citation type="submission" date="2023-05" db="EMBL/GenBank/DDBJ databases">
        <title>Rombocin, a short stable natural nisin variant, displays selective antimicrobial activity against Listeria monocytogenes and employs dual mode of action to kill target bacterial strains.</title>
        <authorList>
            <person name="Wambui J."/>
            <person name="Stephan R."/>
            <person name="Kuipers O.P."/>
        </authorList>
    </citation>
    <scope>NUCLEOTIDE SEQUENCE [LARGE SCALE GENOMIC DNA]</scope>
    <source>
        <strain evidence="1 2">RC002</strain>
    </source>
</reference>
<evidence type="ECO:0000313" key="2">
    <source>
        <dbReference type="Proteomes" id="UP001301012"/>
    </source>
</evidence>
<gene>
    <name evidence="1" type="ORF">QOZ84_06550</name>
</gene>
<organism evidence="1 2">
    <name type="scientific">Romboutsia sedimentorum</name>
    <dbReference type="NCBI Taxonomy" id="1368474"/>
    <lineage>
        <taxon>Bacteria</taxon>
        <taxon>Bacillati</taxon>
        <taxon>Bacillota</taxon>
        <taxon>Clostridia</taxon>
        <taxon>Peptostreptococcales</taxon>
        <taxon>Peptostreptococcaceae</taxon>
        <taxon>Romboutsia</taxon>
    </lineage>
</organism>
<comment type="caution">
    <text evidence="1">The sequence shown here is derived from an EMBL/GenBank/DDBJ whole genome shotgun (WGS) entry which is preliminary data.</text>
</comment>